<accession>G5J9C9</accession>
<comment type="caution">
    <text evidence="10">The sequence shown here is derived from an EMBL/GenBank/DDBJ whole genome shotgun (WGS) entry which is preliminary data.</text>
</comment>
<keyword evidence="4 8" id="KW-0460">Magnesium</keyword>
<dbReference type="PANTHER" id="PTHR42836">
    <property type="entry name" value="7-CARBOXY-7-DEAZAGUANINE SYNTHASE"/>
    <property type="match status" value="1"/>
</dbReference>
<evidence type="ECO:0000259" key="9">
    <source>
        <dbReference type="PROSITE" id="PS51918"/>
    </source>
</evidence>
<comment type="subunit">
    <text evidence="8">Homodimer.</text>
</comment>
<dbReference type="PIRSF" id="PIRSF000370">
    <property type="entry name" value="QueE"/>
    <property type="match status" value="1"/>
</dbReference>
<keyword evidence="3 8" id="KW-0479">Metal-binding</keyword>
<dbReference type="Proteomes" id="UP000003477">
    <property type="component" value="Unassembled WGS sequence"/>
</dbReference>
<comment type="cofactor">
    <cofactor evidence="8">
        <name>Mg(2+)</name>
        <dbReference type="ChEBI" id="CHEBI:18420"/>
    </cofactor>
</comment>
<feature type="binding site" evidence="8">
    <location>
        <position position="51"/>
    </location>
    <ligand>
        <name>[4Fe-4S] cluster</name>
        <dbReference type="ChEBI" id="CHEBI:49883"/>
        <note>4Fe-4S-S-AdoMet</note>
    </ligand>
</feature>
<dbReference type="InterPro" id="IPR024924">
    <property type="entry name" value="7-CO-7-deazaguanine_synth-like"/>
</dbReference>
<feature type="binding site" evidence="8">
    <location>
        <begin position="53"/>
        <end position="55"/>
    </location>
    <ligand>
        <name>S-adenosyl-L-methionine</name>
        <dbReference type="ChEBI" id="CHEBI:59789"/>
    </ligand>
</feature>
<dbReference type="GO" id="GO:1904047">
    <property type="term" value="F:S-adenosyl-L-methionine binding"/>
    <property type="evidence" value="ECO:0007669"/>
    <property type="project" value="UniProtKB-UniRule"/>
</dbReference>
<dbReference type="AlphaFoldDB" id="G5J9C9"/>
<evidence type="ECO:0000256" key="7">
    <source>
        <dbReference type="ARBA" id="ARBA00023239"/>
    </source>
</evidence>
<dbReference type="Pfam" id="PF04055">
    <property type="entry name" value="Radical_SAM"/>
    <property type="match status" value="1"/>
</dbReference>
<dbReference type="PANTHER" id="PTHR42836:SF1">
    <property type="entry name" value="7-CARBOXY-7-DEAZAGUANINE SYNTHASE"/>
    <property type="match status" value="1"/>
</dbReference>
<dbReference type="InterPro" id="IPR007197">
    <property type="entry name" value="rSAM"/>
</dbReference>
<evidence type="ECO:0000313" key="10">
    <source>
        <dbReference type="EMBL" id="EHJ11208.1"/>
    </source>
</evidence>
<keyword evidence="6 8" id="KW-0411">Iron-sulfur</keyword>
<dbReference type="InterPro" id="IPR058240">
    <property type="entry name" value="rSAM_sf"/>
</dbReference>
<dbReference type="GO" id="GO:0000287">
    <property type="term" value="F:magnesium ion binding"/>
    <property type="evidence" value="ECO:0007669"/>
    <property type="project" value="UniProtKB-UniRule"/>
</dbReference>
<comment type="pathway">
    <text evidence="8">Purine metabolism; 7-cyano-7-deazaguanine biosynthesis.</text>
</comment>
<dbReference type="GO" id="GO:0016840">
    <property type="term" value="F:carbon-nitrogen lyase activity"/>
    <property type="evidence" value="ECO:0007669"/>
    <property type="project" value="UniProtKB-UniRule"/>
</dbReference>
<dbReference type="RefSeq" id="WP_007312002.1">
    <property type="nucleotide sequence ID" value="NZ_AESD01000616.1"/>
</dbReference>
<feature type="binding site" evidence="8">
    <location>
        <begin position="28"/>
        <end position="30"/>
    </location>
    <ligand>
        <name>substrate</name>
    </ligand>
</feature>
<keyword evidence="1 8" id="KW-0004">4Fe-4S</keyword>
<feature type="binding site" evidence="8">
    <location>
        <position position="54"/>
    </location>
    <ligand>
        <name>[4Fe-4S] cluster</name>
        <dbReference type="ChEBI" id="CHEBI:49883"/>
        <note>4Fe-4S-S-AdoMet</note>
    </ligand>
</feature>
<evidence type="ECO:0000256" key="8">
    <source>
        <dbReference type="HAMAP-Rule" id="MF_00917"/>
    </source>
</evidence>
<comment type="function">
    <text evidence="8">Catalyzes the complex heterocyclic radical-mediated conversion of 6-carboxy-5,6,7,8-tetrahydropterin (CPH4) to 7-carboxy-7-deazaguanine (CDG), a step common to the biosynthetic pathways of all 7-deazapurine-containing compounds.</text>
</comment>
<dbReference type="SFLD" id="SFLDS00029">
    <property type="entry name" value="Radical_SAM"/>
    <property type="match status" value="1"/>
</dbReference>
<feature type="binding site" evidence="8">
    <location>
        <begin position="131"/>
        <end position="133"/>
    </location>
    <ligand>
        <name>S-adenosyl-L-methionine</name>
        <dbReference type="ChEBI" id="CHEBI:59789"/>
    </ligand>
</feature>
<dbReference type="GeneID" id="88767528"/>
<feature type="domain" description="Radical SAM core" evidence="9">
    <location>
        <begin position="34"/>
        <end position="213"/>
    </location>
</feature>
<dbReference type="PROSITE" id="PS51918">
    <property type="entry name" value="RADICAL_SAM"/>
    <property type="match status" value="1"/>
</dbReference>
<feature type="binding site" evidence="8">
    <location>
        <position position="47"/>
    </location>
    <ligand>
        <name>[4Fe-4S] cluster</name>
        <dbReference type="ChEBI" id="CHEBI:49883"/>
        <note>4Fe-4S-S-AdoMet</note>
    </ligand>
</feature>
<evidence type="ECO:0000256" key="3">
    <source>
        <dbReference type="ARBA" id="ARBA00022723"/>
    </source>
</evidence>
<comment type="catalytic activity">
    <reaction evidence="8">
        <text>6-carboxy-5,6,7,8-tetrahydropterin + H(+) = 7-carboxy-7-carbaguanine + NH4(+)</text>
        <dbReference type="Rhea" id="RHEA:27974"/>
        <dbReference type="ChEBI" id="CHEBI:15378"/>
        <dbReference type="ChEBI" id="CHEBI:28938"/>
        <dbReference type="ChEBI" id="CHEBI:61032"/>
        <dbReference type="ChEBI" id="CHEBI:61036"/>
        <dbReference type="EC" id="4.3.99.3"/>
    </reaction>
</comment>
<feature type="binding site" evidence="8">
    <location>
        <position position="90"/>
    </location>
    <ligand>
        <name>S-adenosyl-L-methionine</name>
        <dbReference type="ChEBI" id="CHEBI:59789"/>
    </ligand>
</feature>
<keyword evidence="8" id="KW-0671">Queuosine biosynthesis</keyword>
<dbReference type="Gene3D" id="3.20.20.70">
    <property type="entry name" value="Aldolase class I"/>
    <property type="match status" value="1"/>
</dbReference>
<sequence length="213" mass="24409">MNSLASVSQKAIASQLITYPIVETFHSLQGEGTWTGVNAFFIRLAGCDVHCPWCDQKESWTSKKYPQQSIKILAEVSKMANPFMVVITGGEPLMYDLFPLTKALKKLGLRVHLETSGSHSFTGQFDWVTFSPKPFKLPHESIYSQVNELKIVIANQEDLHWAEEEAKKVPREAIKYLQPEWNTPESQSLIFDYILKHPQWRMSLQTHKFLGVR</sequence>
<evidence type="ECO:0000256" key="5">
    <source>
        <dbReference type="ARBA" id="ARBA00023004"/>
    </source>
</evidence>
<protein>
    <recommendedName>
        <fullName evidence="8">7-carboxy-7-deazaguanine synthase</fullName>
        <shortName evidence="8">CDG synthase</shortName>
        <ecNumber evidence="8">4.3.99.3</ecNumber>
    </recommendedName>
    <alternativeName>
        <fullName evidence="8">Queuosine biosynthesis protein QueE</fullName>
    </alternativeName>
</protein>
<dbReference type="PATRIC" id="fig|423471.3.peg.3793"/>
<evidence type="ECO:0000313" key="11">
    <source>
        <dbReference type="Proteomes" id="UP000003477"/>
    </source>
</evidence>
<dbReference type="InterPro" id="IPR013785">
    <property type="entry name" value="Aldolase_TIM"/>
</dbReference>
<proteinExistence type="inferred from homology"/>
<gene>
    <name evidence="8" type="primary">queE</name>
    <name evidence="10" type="ORF">CWATWH0003_4045</name>
</gene>
<keyword evidence="2 8" id="KW-0949">S-adenosyl-L-methionine</keyword>
<comment type="caution">
    <text evidence="8">Lacks conserved residue(s) required for the propagation of feature annotation.</text>
</comment>
<reference evidence="10 11" key="1">
    <citation type="journal article" date="2011" name="Front. Microbiol.">
        <title>Two Strains of Crocosphaera watsonii with Highly Conserved Genomes are Distinguished by Strain-Specific Features.</title>
        <authorList>
            <person name="Bench S.R."/>
            <person name="Ilikchyan I.N."/>
            <person name="Tripp H.J."/>
            <person name="Zehr J.P."/>
        </authorList>
    </citation>
    <scope>NUCLEOTIDE SEQUENCE [LARGE SCALE GENOMIC DNA]</scope>
    <source>
        <strain evidence="10 11">WH 0003</strain>
    </source>
</reference>
<comment type="cofactor">
    <cofactor evidence="8">
        <name>S-adenosyl-L-methionine</name>
        <dbReference type="ChEBI" id="CHEBI:59789"/>
    </cofactor>
    <text evidence="8">Binds 1 S-adenosyl-L-methionine per subunit.</text>
</comment>
<evidence type="ECO:0000256" key="4">
    <source>
        <dbReference type="ARBA" id="ARBA00022842"/>
    </source>
</evidence>
<keyword evidence="7 8" id="KW-0456">Lyase</keyword>
<name>G5J9C9_CROWT</name>
<dbReference type="HAMAP" id="MF_00917">
    <property type="entry name" value="QueE"/>
    <property type="match status" value="1"/>
</dbReference>
<feature type="binding site" evidence="8">
    <location>
        <position position="43"/>
    </location>
    <ligand>
        <name>substrate</name>
    </ligand>
</feature>
<organism evidence="10 11">
    <name type="scientific">Crocosphaera watsonii WH 0003</name>
    <dbReference type="NCBI Taxonomy" id="423471"/>
    <lineage>
        <taxon>Bacteria</taxon>
        <taxon>Bacillati</taxon>
        <taxon>Cyanobacteriota</taxon>
        <taxon>Cyanophyceae</taxon>
        <taxon>Oscillatoriophycideae</taxon>
        <taxon>Chroococcales</taxon>
        <taxon>Aphanothecaceae</taxon>
        <taxon>Crocosphaera</taxon>
    </lineage>
</organism>
<dbReference type="UniPathway" id="UPA00391"/>
<dbReference type="EMBL" id="AESD01000616">
    <property type="protein sequence ID" value="EHJ11208.1"/>
    <property type="molecule type" value="Genomic_DNA"/>
</dbReference>
<evidence type="ECO:0000256" key="6">
    <source>
        <dbReference type="ARBA" id="ARBA00023014"/>
    </source>
</evidence>
<dbReference type="EC" id="4.3.99.3" evidence="8"/>
<dbReference type="GO" id="GO:0008616">
    <property type="term" value="P:tRNA queuosine(34) biosynthetic process"/>
    <property type="evidence" value="ECO:0007669"/>
    <property type="project" value="UniProtKB-UniRule"/>
</dbReference>
<feature type="binding site" evidence="8">
    <location>
        <position position="88"/>
    </location>
    <ligand>
        <name>substrate</name>
    </ligand>
</feature>
<dbReference type="GO" id="GO:0051539">
    <property type="term" value="F:4 iron, 4 sulfur cluster binding"/>
    <property type="evidence" value="ECO:0007669"/>
    <property type="project" value="UniProtKB-UniRule"/>
</dbReference>
<keyword evidence="5 8" id="KW-0408">Iron</keyword>
<evidence type="ECO:0000256" key="2">
    <source>
        <dbReference type="ARBA" id="ARBA00022691"/>
    </source>
</evidence>
<comment type="similarity">
    <text evidence="8">Belongs to the radical SAM superfamily. 7-carboxy-7-deazaguanine synthase family.</text>
</comment>
<dbReference type="SUPFAM" id="SSF102114">
    <property type="entry name" value="Radical SAM enzymes"/>
    <property type="match status" value="1"/>
</dbReference>
<evidence type="ECO:0000256" key="1">
    <source>
        <dbReference type="ARBA" id="ARBA00022485"/>
    </source>
</evidence>
<comment type="cofactor">
    <cofactor evidence="8">
        <name>[4Fe-4S] cluster</name>
        <dbReference type="ChEBI" id="CHEBI:49883"/>
    </cofactor>
    <text evidence="8">Binds 1 [4Fe-4S] cluster. The cluster is coordinated with 3 cysteines and an exchangeable S-adenosyl-L-methionine.</text>
</comment>